<reference evidence="2 3" key="1">
    <citation type="submission" date="2018-01" db="EMBL/GenBank/DDBJ databases">
        <title>Complete and assembled Genome of Pantoea gaviniae DSM22758T.</title>
        <authorList>
            <person name="Stevens M.J.A."/>
            <person name="Zurfluh K."/>
            <person name="Stephan R."/>
        </authorList>
    </citation>
    <scope>NUCLEOTIDE SEQUENCE [LARGE SCALE GENOMIC DNA]</scope>
    <source>
        <strain evidence="2 3">DSM 22758</strain>
    </source>
</reference>
<dbReference type="KEGG" id="pgz:C2E15_01705"/>
<protein>
    <submittedName>
        <fullName evidence="2">DNA utilization protein GntX</fullName>
    </submittedName>
</protein>
<dbReference type="EMBL" id="CP026377">
    <property type="protein sequence ID" value="AUX91940.1"/>
    <property type="molecule type" value="Genomic_DNA"/>
</dbReference>
<sequence>MLPMQGGCWLCQTPLKLTAHGLCSYCLRALPPRPRCCVRCGLPVGDSRRVCGRCLRHPPPWQQLVAVSDYRPPVSQLVARHKFSGVTALSVMLARLILLSWLSARRERGLRRPDLLLAVPLHRRRAWRRGFNQADLLARPLARWLGCDYRPDGLSRRAARVQHRLSAGARRHNLRNAFRLEIPVRDRHIALIDDVVTTGSTVAEISRQLLHAGAASVQVWCLCRTL</sequence>
<dbReference type="AlphaFoldDB" id="A0A2L0IBQ5"/>
<dbReference type="PANTHER" id="PTHR47505:SF1">
    <property type="entry name" value="DNA UTILIZATION PROTEIN YHGH"/>
    <property type="match status" value="1"/>
</dbReference>
<organism evidence="2 3">
    <name type="scientific">Mixta gaviniae</name>
    <dbReference type="NCBI Taxonomy" id="665914"/>
    <lineage>
        <taxon>Bacteria</taxon>
        <taxon>Pseudomonadati</taxon>
        <taxon>Pseudomonadota</taxon>
        <taxon>Gammaproteobacteria</taxon>
        <taxon>Enterobacterales</taxon>
        <taxon>Erwiniaceae</taxon>
        <taxon>Mixta</taxon>
    </lineage>
</organism>
<dbReference type="InterPro" id="IPR029057">
    <property type="entry name" value="PRTase-like"/>
</dbReference>
<dbReference type="PANTHER" id="PTHR47505">
    <property type="entry name" value="DNA UTILIZATION PROTEIN YHGH"/>
    <property type="match status" value="1"/>
</dbReference>
<dbReference type="NCBIfam" id="NF008616">
    <property type="entry name" value="PRK11595.1"/>
    <property type="match status" value="1"/>
</dbReference>
<dbReference type="InterPro" id="IPR000836">
    <property type="entry name" value="PRTase_dom"/>
</dbReference>
<dbReference type="Proteomes" id="UP000238365">
    <property type="component" value="Chromosome"/>
</dbReference>
<dbReference type="InterPro" id="IPR051910">
    <property type="entry name" value="ComF/GntX_DNA_util-trans"/>
</dbReference>
<name>A0A2L0IBQ5_9GAMM</name>
<proteinExistence type="inferred from homology"/>
<dbReference type="Gene3D" id="3.40.50.2020">
    <property type="match status" value="1"/>
</dbReference>
<dbReference type="CDD" id="cd06223">
    <property type="entry name" value="PRTases_typeI"/>
    <property type="match status" value="1"/>
</dbReference>
<evidence type="ECO:0000256" key="1">
    <source>
        <dbReference type="ARBA" id="ARBA00008007"/>
    </source>
</evidence>
<evidence type="ECO:0000313" key="3">
    <source>
        <dbReference type="Proteomes" id="UP000238365"/>
    </source>
</evidence>
<comment type="similarity">
    <text evidence="1">Belongs to the ComF/GntX family.</text>
</comment>
<dbReference type="RefSeq" id="WP_104955879.1">
    <property type="nucleotide sequence ID" value="NZ_CP026377.1"/>
</dbReference>
<gene>
    <name evidence="2" type="ORF">C2E15_01705</name>
</gene>
<dbReference type="SUPFAM" id="SSF53271">
    <property type="entry name" value="PRTase-like"/>
    <property type="match status" value="1"/>
</dbReference>
<accession>A0A2L0IBQ5</accession>
<keyword evidence="3" id="KW-1185">Reference proteome</keyword>
<evidence type="ECO:0000313" key="2">
    <source>
        <dbReference type="EMBL" id="AUX91940.1"/>
    </source>
</evidence>